<feature type="transmembrane region" description="Helical" evidence="1">
    <location>
        <begin position="6"/>
        <end position="27"/>
    </location>
</feature>
<organism evidence="2 3">
    <name type="scientific">Flavivirga jejuensis</name>
    <dbReference type="NCBI Taxonomy" id="870487"/>
    <lineage>
        <taxon>Bacteria</taxon>
        <taxon>Pseudomonadati</taxon>
        <taxon>Bacteroidota</taxon>
        <taxon>Flavobacteriia</taxon>
        <taxon>Flavobacteriales</taxon>
        <taxon>Flavobacteriaceae</taxon>
        <taxon>Flavivirga</taxon>
    </lineage>
</organism>
<feature type="transmembrane region" description="Helical" evidence="1">
    <location>
        <begin position="171"/>
        <end position="192"/>
    </location>
</feature>
<feature type="transmembrane region" description="Helical" evidence="1">
    <location>
        <begin position="39"/>
        <end position="58"/>
    </location>
</feature>
<proteinExistence type="predicted"/>
<dbReference type="RefSeq" id="WP_303303587.1">
    <property type="nucleotide sequence ID" value="NZ_BAABDA010000028.1"/>
</dbReference>
<keyword evidence="1" id="KW-0472">Membrane</keyword>
<evidence type="ECO:0000313" key="3">
    <source>
        <dbReference type="Proteomes" id="UP001176806"/>
    </source>
</evidence>
<feature type="transmembrane region" description="Helical" evidence="1">
    <location>
        <begin position="212"/>
        <end position="235"/>
    </location>
</feature>
<keyword evidence="3" id="KW-1185">Reference proteome</keyword>
<feature type="transmembrane region" description="Helical" evidence="1">
    <location>
        <begin position="109"/>
        <end position="126"/>
    </location>
</feature>
<name>A0ABT8WT24_9FLAO</name>
<feature type="transmembrane region" description="Helical" evidence="1">
    <location>
        <begin position="78"/>
        <end position="97"/>
    </location>
</feature>
<sequence>MEEFIKQNYFILTSITELLAAVTGLLLYKKYKLTAAKYFIFFLIYLTICDFLSFYTRYVTPGNFFDFLIGTIFEKNHWWATFYWQIGGILFFCFYYYKILENKNFRLIIKFSALAFLLFSIVYIGLNWDIFFKQFFPIIGILGAMIIFLCSVFYFIEVLQSDRILTFYRSLNFYISFTIFIWWLIITPLVFYDAYFVYEVGNLNRDLNFVFLRWQIFLFANMFMYLTYTFALIWCKPEND</sequence>
<reference evidence="2" key="1">
    <citation type="submission" date="2023-07" db="EMBL/GenBank/DDBJ databases">
        <title>Two novel species in the genus Flavivirga.</title>
        <authorList>
            <person name="Kwon K."/>
        </authorList>
    </citation>
    <scope>NUCLEOTIDE SEQUENCE</scope>
    <source>
        <strain evidence="2">KACC 14158</strain>
    </source>
</reference>
<evidence type="ECO:0000313" key="2">
    <source>
        <dbReference type="EMBL" id="MDO5976305.1"/>
    </source>
</evidence>
<keyword evidence="1" id="KW-0812">Transmembrane</keyword>
<gene>
    <name evidence="2" type="ORF">Q4Q40_19060</name>
</gene>
<dbReference type="Proteomes" id="UP001176806">
    <property type="component" value="Unassembled WGS sequence"/>
</dbReference>
<accession>A0ABT8WT24</accession>
<protein>
    <submittedName>
        <fullName evidence="2">Uncharacterized protein</fullName>
    </submittedName>
</protein>
<evidence type="ECO:0000256" key="1">
    <source>
        <dbReference type="SAM" id="Phobius"/>
    </source>
</evidence>
<feature type="transmembrane region" description="Helical" evidence="1">
    <location>
        <begin position="138"/>
        <end position="159"/>
    </location>
</feature>
<keyword evidence="1" id="KW-1133">Transmembrane helix</keyword>
<comment type="caution">
    <text evidence="2">The sequence shown here is derived from an EMBL/GenBank/DDBJ whole genome shotgun (WGS) entry which is preliminary data.</text>
</comment>
<dbReference type="EMBL" id="JAUOEL010000007">
    <property type="protein sequence ID" value="MDO5976305.1"/>
    <property type="molecule type" value="Genomic_DNA"/>
</dbReference>